<accession>A0ABS7T6Y6</accession>
<feature type="region of interest" description="Disordered" evidence="5">
    <location>
        <begin position="25"/>
        <end position="70"/>
    </location>
</feature>
<evidence type="ECO:0000256" key="2">
    <source>
        <dbReference type="ARBA" id="ARBA00022723"/>
    </source>
</evidence>
<evidence type="ECO:0000256" key="1">
    <source>
        <dbReference type="ARBA" id="ARBA00022617"/>
    </source>
</evidence>
<evidence type="ECO:0000313" key="9">
    <source>
        <dbReference type="Proteomes" id="UP001430954"/>
    </source>
</evidence>
<gene>
    <name evidence="8" type="ORF">K6753_08855</name>
</gene>
<keyword evidence="3 4" id="KW-0408">Iron</keyword>
<evidence type="ECO:0000256" key="3">
    <source>
        <dbReference type="ARBA" id="ARBA00023004"/>
    </source>
</evidence>
<dbReference type="EMBL" id="JAINZW010000003">
    <property type="protein sequence ID" value="MBZ4039642.1"/>
    <property type="molecule type" value="Genomic_DNA"/>
</dbReference>
<dbReference type="Gene3D" id="1.10.760.10">
    <property type="entry name" value="Cytochrome c-like domain"/>
    <property type="match status" value="2"/>
</dbReference>
<keyword evidence="2 4" id="KW-0479">Metal-binding</keyword>
<organism evidence="8 9">
    <name type="scientific">Novilysobacter selenitireducens</name>
    <dbReference type="NCBI Taxonomy" id="2872639"/>
    <lineage>
        <taxon>Bacteria</taxon>
        <taxon>Pseudomonadati</taxon>
        <taxon>Pseudomonadota</taxon>
        <taxon>Gammaproteobacteria</taxon>
        <taxon>Lysobacterales</taxon>
        <taxon>Lysobacteraceae</taxon>
        <taxon>Novilysobacter</taxon>
    </lineage>
</organism>
<protein>
    <submittedName>
        <fullName evidence="8">C-type cytochrome</fullName>
    </submittedName>
</protein>
<feature type="chain" id="PRO_5046033198" evidence="6">
    <location>
        <begin position="20"/>
        <end position="320"/>
    </location>
</feature>
<keyword evidence="9" id="KW-1185">Reference proteome</keyword>
<dbReference type="RefSeq" id="WP_223676083.1">
    <property type="nucleotide sequence ID" value="NZ_JAINZW010000003.1"/>
</dbReference>
<dbReference type="Pfam" id="PF21342">
    <property type="entry name" value="SoxA-TsdA_cyt-c"/>
    <property type="match status" value="1"/>
</dbReference>
<dbReference type="InterPro" id="IPR051459">
    <property type="entry name" value="Cytochrome_c-type_DH"/>
</dbReference>
<sequence length="320" mass="33610">MSARTALAFAAAAALLLSACDNIRPPRTGKQPSSDAAPAGAPATAAAPAVAAAPGEFSPPSEADIPEGPFGDMVRRGRDIFLDTPTHAGEFVGNDLSCGNCHLDAGRKADSAPLWGAWVRYPAFRGKNQRVNNFTERLQGCFTYSMDGTAPPAGHDVVVALEAYSFWMSQGAPVGATLPGAGYPKGERPDTPPDFARGEAVYAANCAICHGADGQGQQGDGRTVFPPLWGPKSFNWGAGMHQLDNAAAFIRANMPLGKGGTLSVQDAWDVALYMNGHERPQDPRFTGDVAETRTRFHDDPDSPYGTTVDGRLLGANPATR</sequence>
<feature type="compositionally biased region" description="Low complexity" evidence="5">
    <location>
        <begin position="36"/>
        <end position="54"/>
    </location>
</feature>
<evidence type="ECO:0000256" key="5">
    <source>
        <dbReference type="SAM" id="MobiDB-lite"/>
    </source>
</evidence>
<feature type="domain" description="Cytochrome c" evidence="7">
    <location>
        <begin position="193"/>
        <end position="278"/>
    </location>
</feature>
<evidence type="ECO:0000259" key="7">
    <source>
        <dbReference type="PROSITE" id="PS51007"/>
    </source>
</evidence>
<proteinExistence type="predicted"/>
<dbReference type="InterPro" id="IPR036909">
    <property type="entry name" value="Cyt_c-like_dom_sf"/>
</dbReference>
<dbReference type="SUPFAM" id="SSF46626">
    <property type="entry name" value="Cytochrome c"/>
    <property type="match status" value="2"/>
</dbReference>
<dbReference type="InterPro" id="IPR009056">
    <property type="entry name" value="Cyt_c-like_dom"/>
</dbReference>
<dbReference type="PANTHER" id="PTHR35008">
    <property type="entry name" value="BLL4482 PROTEIN-RELATED"/>
    <property type="match status" value="1"/>
</dbReference>
<evidence type="ECO:0000256" key="6">
    <source>
        <dbReference type="SAM" id="SignalP"/>
    </source>
</evidence>
<dbReference type="PROSITE" id="PS51007">
    <property type="entry name" value="CYTC"/>
    <property type="match status" value="1"/>
</dbReference>
<feature type="region of interest" description="Disordered" evidence="5">
    <location>
        <begin position="294"/>
        <end position="320"/>
    </location>
</feature>
<reference evidence="8 9" key="1">
    <citation type="submission" date="2021-09" db="EMBL/GenBank/DDBJ databases">
        <title>Lysobacter sp. 13A isolated from the river sediment.</title>
        <authorList>
            <person name="Liu H."/>
            <person name="Li S."/>
            <person name="Mao S."/>
        </authorList>
    </citation>
    <scope>NUCLEOTIDE SEQUENCE [LARGE SCALE GENOMIC DNA]</scope>
    <source>
        <strain evidence="8 9">13A</strain>
    </source>
</reference>
<dbReference type="PANTHER" id="PTHR35008:SF9">
    <property type="entry name" value="CYTOCHROME C DOMAIN-CONTAINING PROTEIN"/>
    <property type="match status" value="1"/>
</dbReference>
<feature type="signal peptide" evidence="6">
    <location>
        <begin position="1"/>
        <end position="19"/>
    </location>
</feature>
<evidence type="ECO:0000256" key="4">
    <source>
        <dbReference type="PROSITE-ProRule" id="PRU00433"/>
    </source>
</evidence>
<name>A0ABS7T6Y6_9GAMM</name>
<dbReference type="Pfam" id="PF13442">
    <property type="entry name" value="Cytochrome_CBB3"/>
    <property type="match status" value="1"/>
</dbReference>
<keyword evidence="1 4" id="KW-0349">Heme</keyword>
<comment type="caution">
    <text evidence="8">The sequence shown here is derived from an EMBL/GenBank/DDBJ whole genome shotgun (WGS) entry which is preliminary data.</text>
</comment>
<keyword evidence="6" id="KW-0732">Signal</keyword>
<dbReference type="PROSITE" id="PS51257">
    <property type="entry name" value="PROKAR_LIPOPROTEIN"/>
    <property type="match status" value="1"/>
</dbReference>
<evidence type="ECO:0000313" key="8">
    <source>
        <dbReference type="EMBL" id="MBZ4039642.1"/>
    </source>
</evidence>
<dbReference type="Proteomes" id="UP001430954">
    <property type="component" value="Unassembled WGS sequence"/>
</dbReference>